<sequence length="253" mass="27530">MCLMDLEFVTIADRPDLFRYVTDFPDDTVAEFLYQDPVSNALFVGLIERHPEFTVMAVDPGVPAPVGMTCTMPFTGSPDGELPPGGYDAVLLSAAADAVAGRRGDRVAALFAVVRPQLRGTGLSPRLMTVACDNGARLGYSELVVPARPTRKHEHPRMPMADYMAWTREDGLPVDPWLRVHVRAGGEIVGLAPSSMTITGTLDEWRRWTGLPFAESGPVEVPGGFVPVQCDTVAGVASYVEPNVWVRHRLSPR</sequence>
<dbReference type="Gene3D" id="3.40.630.30">
    <property type="match status" value="1"/>
</dbReference>
<proteinExistence type="predicted"/>
<dbReference type="EMBL" id="BOPH01000098">
    <property type="protein sequence ID" value="GIJ72234.1"/>
    <property type="molecule type" value="Genomic_DNA"/>
</dbReference>
<comment type="caution">
    <text evidence="1">The sequence shown here is derived from an EMBL/GenBank/DDBJ whole genome shotgun (WGS) entry which is preliminary data.</text>
</comment>
<organism evidence="1 2">
    <name type="scientific">Virgisporangium ochraceum</name>
    <dbReference type="NCBI Taxonomy" id="65505"/>
    <lineage>
        <taxon>Bacteria</taxon>
        <taxon>Bacillati</taxon>
        <taxon>Actinomycetota</taxon>
        <taxon>Actinomycetes</taxon>
        <taxon>Micromonosporales</taxon>
        <taxon>Micromonosporaceae</taxon>
        <taxon>Virgisporangium</taxon>
    </lineage>
</organism>
<dbReference type="SUPFAM" id="SSF55729">
    <property type="entry name" value="Acyl-CoA N-acyltransferases (Nat)"/>
    <property type="match status" value="1"/>
</dbReference>
<dbReference type="InterPro" id="IPR016181">
    <property type="entry name" value="Acyl_CoA_acyltransferase"/>
</dbReference>
<evidence type="ECO:0000313" key="2">
    <source>
        <dbReference type="Proteomes" id="UP000635606"/>
    </source>
</evidence>
<protein>
    <submittedName>
        <fullName evidence="1">Uncharacterized protein</fullName>
    </submittedName>
</protein>
<accession>A0A8J4EEX8</accession>
<name>A0A8J4EEX8_9ACTN</name>
<reference evidence="1" key="1">
    <citation type="submission" date="2021-01" db="EMBL/GenBank/DDBJ databases">
        <title>Whole genome shotgun sequence of Virgisporangium ochraceum NBRC 16418.</title>
        <authorList>
            <person name="Komaki H."/>
            <person name="Tamura T."/>
        </authorList>
    </citation>
    <scope>NUCLEOTIDE SEQUENCE</scope>
    <source>
        <strain evidence="1">NBRC 16418</strain>
    </source>
</reference>
<keyword evidence="2" id="KW-1185">Reference proteome</keyword>
<dbReference type="Proteomes" id="UP000635606">
    <property type="component" value="Unassembled WGS sequence"/>
</dbReference>
<dbReference type="AlphaFoldDB" id="A0A8J4EEX8"/>
<evidence type="ECO:0000313" key="1">
    <source>
        <dbReference type="EMBL" id="GIJ72234.1"/>
    </source>
</evidence>
<gene>
    <name evidence="1" type="ORF">Voc01_071510</name>
</gene>